<reference evidence="2" key="1">
    <citation type="submission" date="2021-09" db="EMBL/GenBank/DDBJ databases">
        <authorList>
            <consortium name="AG Swart"/>
            <person name="Singh M."/>
            <person name="Singh A."/>
            <person name="Seah K."/>
            <person name="Emmerich C."/>
        </authorList>
    </citation>
    <scope>NUCLEOTIDE SEQUENCE</scope>
    <source>
        <strain evidence="2">ATCC30299</strain>
    </source>
</reference>
<protein>
    <recommendedName>
        <fullName evidence="4">TLC domain-containing protein</fullName>
    </recommendedName>
</protein>
<feature type="transmembrane region" description="Helical" evidence="1">
    <location>
        <begin position="85"/>
        <end position="107"/>
    </location>
</feature>
<keyword evidence="1" id="KW-0472">Membrane</keyword>
<evidence type="ECO:0000313" key="2">
    <source>
        <dbReference type="EMBL" id="CAG9319849.1"/>
    </source>
</evidence>
<dbReference type="Proteomes" id="UP001162131">
    <property type="component" value="Unassembled WGS sequence"/>
</dbReference>
<feature type="transmembrane region" description="Helical" evidence="1">
    <location>
        <begin position="113"/>
        <end position="137"/>
    </location>
</feature>
<keyword evidence="3" id="KW-1185">Reference proteome</keyword>
<dbReference type="AlphaFoldDB" id="A0AAU9J1X2"/>
<feature type="transmembrane region" description="Helical" evidence="1">
    <location>
        <begin position="51"/>
        <end position="73"/>
    </location>
</feature>
<feature type="transmembrane region" description="Helical" evidence="1">
    <location>
        <begin position="157"/>
        <end position="175"/>
    </location>
</feature>
<feature type="transmembrane region" description="Helical" evidence="1">
    <location>
        <begin position="12"/>
        <end position="31"/>
    </location>
</feature>
<proteinExistence type="predicted"/>
<comment type="caution">
    <text evidence="2">The sequence shown here is derived from an EMBL/GenBank/DDBJ whole genome shotgun (WGS) entry which is preliminary data.</text>
</comment>
<name>A0AAU9J1X2_9CILI</name>
<keyword evidence="1" id="KW-1133">Transmembrane helix</keyword>
<evidence type="ECO:0008006" key="4">
    <source>
        <dbReference type="Google" id="ProtNLM"/>
    </source>
</evidence>
<evidence type="ECO:0000313" key="3">
    <source>
        <dbReference type="Proteomes" id="UP001162131"/>
    </source>
</evidence>
<dbReference type="EMBL" id="CAJZBQ010000024">
    <property type="protein sequence ID" value="CAG9319849.1"/>
    <property type="molecule type" value="Genomic_DNA"/>
</dbReference>
<sequence length="183" mass="21604">MSNMTFHDDIWFSWSSVAWVPMFWCTFYRIWCEKQSTFVKEAALKTDTVDTIFRILLWPSAIYYIADSINLMFFAEAIDQCKISFFVHHVVTLVGAGSALTIPHYPWFLMLPFAFHCFLMMFPLIGWLNYIYLATVFRNAYGLHQAPYIEIAKYRHILYVVYLLLVPLIMLWGFGCSNERELS</sequence>
<accession>A0AAU9J1X2</accession>
<gene>
    <name evidence="2" type="ORF">BSTOLATCC_MIC25094</name>
</gene>
<keyword evidence="1" id="KW-0812">Transmembrane</keyword>
<evidence type="ECO:0000256" key="1">
    <source>
        <dbReference type="SAM" id="Phobius"/>
    </source>
</evidence>
<organism evidence="2 3">
    <name type="scientific">Blepharisma stoltei</name>
    <dbReference type="NCBI Taxonomy" id="1481888"/>
    <lineage>
        <taxon>Eukaryota</taxon>
        <taxon>Sar</taxon>
        <taxon>Alveolata</taxon>
        <taxon>Ciliophora</taxon>
        <taxon>Postciliodesmatophora</taxon>
        <taxon>Heterotrichea</taxon>
        <taxon>Heterotrichida</taxon>
        <taxon>Blepharismidae</taxon>
        <taxon>Blepharisma</taxon>
    </lineage>
</organism>